<dbReference type="PANTHER" id="PTHR43335:SF4">
    <property type="entry name" value="ABC TRANSPORTER, ATP-BINDING PROTEIN"/>
    <property type="match status" value="1"/>
</dbReference>
<dbReference type="KEGG" id="pmq:PM3016_5401"/>
<dbReference type="InterPro" id="IPR027417">
    <property type="entry name" value="P-loop_NTPase"/>
</dbReference>
<dbReference type="PROSITE" id="PS50893">
    <property type="entry name" value="ABC_TRANSPORTER_2"/>
    <property type="match status" value="1"/>
</dbReference>
<dbReference type="GO" id="GO:0016887">
    <property type="term" value="F:ATP hydrolysis activity"/>
    <property type="evidence" value="ECO:0007669"/>
    <property type="project" value="InterPro"/>
</dbReference>
<gene>
    <name evidence="6" type="ORF">PM3016_5401</name>
</gene>
<reference evidence="6 7" key="1">
    <citation type="journal article" date="2012" name="J. Bacteriol.">
        <title>Complete Genome Sequence of Paenibacillus mucilaginosus 3016, a Bacterium Functional as Microbial Fertilizer.</title>
        <authorList>
            <person name="Ma M."/>
            <person name="Wang Z."/>
            <person name="Li L."/>
            <person name="Jiang X."/>
            <person name="Guan D."/>
            <person name="Cao F."/>
            <person name="Chen H."/>
            <person name="Wang X."/>
            <person name="Shen D."/>
            <person name="Du B."/>
            <person name="Li J."/>
        </authorList>
    </citation>
    <scope>NUCLEOTIDE SEQUENCE [LARGE SCALE GENOMIC DNA]</scope>
    <source>
        <strain evidence="6 7">3016</strain>
    </source>
</reference>
<dbReference type="SMART" id="SM00382">
    <property type="entry name" value="AAA"/>
    <property type="match status" value="1"/>
</dbReference>
<sequence length="318" mass="34571">MIPAISAEGLTKMYSSGLGCRGITLSVGQGEAFGFLGPNGAGKSTFVKMLVGLVRPSGGSAAILGHPVGSLEARRRIGYLPELFRYQEWLTGREVLELHAKLCGLKGSAAERRILQLLDAVGIGQRAGDRVKHYSKGMQQRLGLACALISDPPVVFLDEPASALDPLGRREVRELLIQLRREGKTVFLNTHLLEDVELLCDRVALLHQGEILHQGSVAGMLQEKTRWRFRVGGFLLSGLAELCRAANLPITLSEEGGEGGLESVWLEAEVESDEQLGWVNHQLMAHGLTLYEVVPAKNKLDEWFYGAVAGRAQGREQG</sequence>
<organism evidence="6 7">
    <name type="scientific">Paenibacillus mucilaginosus 3016</name>
    <dbReference type="NCBI Taxonomy" id="1116391"/>
    <lineage>
        <taxon>Bacteria</taxon>
        <taxon>Bacillati</taxon>
        <taxon>Bacillota</taxon>
        <taxon>Bacilli</taxon>
        <taxon>Bacillales</taxon>
        <taxon>Paenibacillaceae</taxon>
        <taxon>Paenibacillus</taxon>
    </lineage>
</organism>
<evidence type="ECO:0000256" key="2">
    <source>
        <dbReference type="ARBA" id="ARBA00022448"/>
    </source>
</evidence>
<dbReference type="STRING" id="1116391.PM3016_5401"/>
<dbReference type="GO" id="GO:0005524">
    <property type="term" value="F:ATP binding"/>
    <property type="evidence" value="ECO:0007669"/>
    <property type="project" value="UniProtKB-KW"/>
</dbReference>
<dbReference type="AlphaFoldDB" id="H6NDQ2"/>
<evidence type="ECO:0000256" key="4">
    <source>
        <dbReference type="ARBA" id="ARBA00022840"/>
    </source>
</evidence>
<keyword evidence="7" id="KW-1185">Reference proteome</keyword>
<evidence type="ECO:0000313" key="7">
    <source>
        <dbReference type="Proteomes" id="UP000007523"/>
    </source>
</evidence>
<dbReference type="Pfam" id="PF00005">
    <property type="entry name" value="ABC_tran"/>
    <property type="match status" value="1"/>
</dbReference>
<keyword evidence="3" id="KW-0547">Nucleotide-binding</keyword>
<keyword evidence="2" id="KW-0813">Transport</keyword>
<dbReference type="PROSITE" id="PS00211">
    <property type="entry name" value="ABC_TRANSPORTER_1"/>
    <property type="match status" value="1"/>
</dbReference>
<dbReference type="EMBL" id="CP003235">
    <property type="protein sequence ID" value="AFC32101.1"/>
    <property type="molecule type" value="Genomic_DNA"/>
</dbReference>
<dbReference type="HOGENOM" id="CLU_000604_1_2_9"/>
<dbReference type="RefSeq" id="WP_014371543.1">
    <property type="nucleotide sequence ID" value="NC_016935.1"/>
</dbReference>
<dbReference type="InterPro" id="IPR003439">
    <property type="entry name" value="ABC_transporter-like_ATP-bd"/>
</dbReference>
<proteinExistence type="inferred from homology"/>
<evidence type="ECO:0000256" key="1">
    <source>
        <dbReference type="ARBA" id="ARBA00005417"/>
    </source>
</evidence>
<evidence type="ECO:0000313" key="6">
    <source>
        <dbReference type="EMBL" id="AFC32101.1"/>
    </source>
</evidence>
<evidence type="ECO:0000256" key="3">
    <source>
        <dbReference type="ARBA" id="ARBA00022741"/>
    </source>
</evidence>
<dbReference type="InterPro" id="IPR017871">
    <property type="entry name" value="ABC_transporter-like_CS"/>
</dbReference>
<protein>
    <submittedName>
        <fullName evidence="6">ABC transporter</fullName>
    </submittedName>
</protein>
<dbReference type="InterPro" id="IPR003593">
    <property type="entry name" value="AAA+_ATPase"/>
</dbReference>
<name>H6NDQ2_9BACL</name>
<keyword evidence="4" id="KW-0067">ATP-binding</keyword>
<accession>H6NDQ2</accession>
<dbReference type="Gene3D" id="3.40.50.300">
    <property type="entry name" value="P-loop containing nucleotide triphosphate hydrolases"/>
    <property type="match status" value="1"/>
</dbReference>
<dbReference type="SUPFAM" id="SSF52540">
    <property type="entry name" value="P-loop containing nucleoside triphosphate hydrolases"/>
    <property type="match status" value="1"/>
</dbReference>
<evidence type="ECO:0000259" key="5">
    <source>
        <dbReference type="PROSITE" id="PS50893"/>
    </source>
</evidence>
<feature type="domain" description="ABC transporter" evidence="5">
    <location>
        <begin position="5"/>
        <end position="233"/>
    </location>
</feature>
<dbReference type="CDD" id="cd03230">
    <property type="entry name" value="ABC_DR_subfamily_A"/>
    <property type="match status" value="1"/>
</dbReference>
<comment type="similarity">
    <text evidence="1">Belongs to the ABC transporter superfamily.</text>
</comment>
<dbReference type="PANTHER" id="PTHR43335">
    <property type="entry name" value="ABC TRANSPORTER, ATP-BINDING PROTEIN"/>
    <property type="match status" value="1"/>
</dbReference>
<dbReference type="Proteomes" id="UP000007523">
    <property type="component" value="Chromosome"/>
</dbReference>